<reference evidence="1 2" key="1">
    <citation type="submission" date="2019-07" db="EMBL/GenBank/DDBJ databases">
        <authorList>
            <person name="Garlena R.A."/>
            <person name="Russell D.A."/>
            <person name="Pope W.H."/>
            <person name="Jacobs-Sera D."/>
            <person name="Hatfull G.F."/>
        </authorList>
    </citation>
    <scope>NUCLEOTIDE SEQUENCE [LARGE SCALE GENOMIC DNA]</scope>
</reference>
<sequence length="89" mass="9884">MCGMHIETYDLHWKPQVLANIMRSNGIRNRADLAKLLPYSNDTINRTLSEDWAGIANPKIATQISGQFGVPVSQITDTIARGHRRPVAA</sequence>
<proteinExistence type="predicted"/>
<name>A0A5J6TDA1_9CAUD</name>
<organism evidence="1 2">
    <name type="scientific">Mycobacterium phage MalagasyRose</name>
    <dbReference type="NCBI Taxonomy" id="2599870"/>
    <lineage>
        <taxon>Viruses</taxon>
        <taxon>Duplodnaviria</taxon>
        <taxon>Heunggongvirae</taxon>
        <taxon>Uroviricota</taxon>
        <taxon>Caudoviricetes</taxon>
        <taxon>Malagasyrosevirus</taxon>
        <taxon>Malagasyrosevirus malagasyrose</taxon>
    </lineage>
</organism>
<dbReference type="GeneID" id="80019518"/>
<dbReference type="RefSeq" id="YP_010754917.1">
    <property type="nucleotide sequence ID" value="NC_073465.1"/>
</dbReference>
<accession>A0A5J6TDA1</accession>
<dbReference type="Proteomes" id="UP000326279">
    <property type="component" value="Segment"/>
</dbReference>
<dbReference type="KEGG" id="vg:80019518"/>
<dbReference type="EMBL" id="MN234170">
    <property type="protein sequence ID" value="QFG08893.1"/>
    <property type="molecule type" value="Genomic_DNA"/>
</dbReference>
<evidence type="ECO:0000313" key="1">
    <source>
        <dbReference type="EMBL" id="QFG08893.1"/>
    </source>
</evidence>
<gene>
    <name evidence="1" type="primary">45</name>
    <name evidence="1" type="ORF">PBI_MALAGASYROSE_45</name>
</gene>
<keyword evidence="2" id="KW-1185">Reference proteome</keyword>
<evidence type="ECO:0000313" key="2">
    <source>
        <dbReference type="Proteomes" id="UP000326279"/>
    </source>
</evidence>
<protein>
    <submittedName>
        <fullName evidence="1">Helix-turn-helix DNA binding protein</fullName>
    </submittedName>
</protein>